<organism evidence="3 4">
    <name type="scientific">Derxia gummosa DSM 723</name>
    <dbReference type="NCBI Taxonomy" id="1121388"/>
    <lineage>
        <taxon>Bacteria</taxon>
        <taxon>Pseudomonadati</taxon>
        <taxon>Pseudomonadota</taxon>
        <taxon>Betaproteobacteria</taxon>
        <taxon>Burkholderiales</taxon>
        <taxon>Alcaligenaceae</taxon>
        <taxon>Derxia</taxon>
    </lineage>
</organism>
<proteinExistence type="predicted"/>
<dbReference type="PANTHER" id="PTHR43708">
    <property type="entry name" value="CONSERVED EXPRESSED OXIDOREDUCTASE (EUROFUNG)"/>
    <property type="match status" value="1"/>
</dbReference>
<dbReference type="SUPFAM" id="SSF55347">
    <property type="entry name" value="Glyceraldehyde-3-phosphate dehydrogenase-like, C-terminal domain"/>
    <property type="match status" value="1"/>
</dbReference>
<dbReference type="Gene3D" id="3.30.360.10">
    <property type="entry name" value="Dihydrodipicolinate Reductase, domain 2"/>
    <property type="match status" value="1"/>
</dbReference>
<reference evidence="4" key="3">
    <citation type="journal article" date="2019" name="Methods Mol. Biol.">
        <title>55 Years of the Rossmann Fold.</title>
        <authorList>
            <person name="Shin W.H."/>
            <person name="Kihara D."/>
        </authorList>
    </citation>
    <scope>NUCLEOTIDE SEQUENCE</scope>
</reference>
<dbReference type="AlphaFoldDB" id="A0A8B6X3Y0"/>
<dbReference type="InterPro" id="IPR036291">
    <property type="entry name" value="NAD(P)-bd_dom_sf"/>
</dbReference>
<reference evidence="4" key="4">
    <citation type="journal article" date="2019" name="PLoS Comput. Biol.">
        <title>Functional analysis of Rossmann-like domains reveals convergent evolution of topology and reaction pathways.</title>
        <authorList>
            <person name="Medvedev K.E."/>
            <person name="Kinch L.N."/>
            <person name="Schaeffer R.D."/>
            <person name="Grishin N.V."/>
        </authorList>
    </citation>
    <scope>NUCLEOTIDE SEQUENCE</scope>
</reference>
<reference evidence="4" key="1">
    <citation type="journal article" date="2015" name="Biochem. Mol. Biol. Educ.">
        <title>Proteopedia: Rossmann fold: A beta-alpha-beta fold at dinucleotide binding sites.</title>
        <authorList>
            <person name="Hanukoglu I."/>
        </authorList>
    </citation>
    <scope>NUCLEOTIDE SEQUENCE</scope>
</reference>
<name>A0A8B6X3Y0_9BURK</name>
<keyword evidence="3" id="KW-1185">Reference proteome</keyword>
<protein>
    <submittedName>
        <fullName evidence="4">Gfo/Idh/MocA family protein</fullName>
    </submittedName>
</protein>
<evidence type="ECO:0000259" key="1">
    <source>
        <dbReference type="Pfam" id="PF01408"/>
    </source>
</evidence>
<dbReference type="Pfam" id="PF22725">
    <property type="entry name" value="GFO_IDH_MocA_C3"/>
    <property type="match status" value="1"/>
</dbReference>
<sequence>MNFRQRSTPAERLRLGFVGGGLDSGIGSTHRYAATLDGQFEIVAGVFSRDAARNAAAGAAIGIAPDRLYGDFETMARAEAARADGIHAVAIATPNAQHVPAALAFLAAGIDVICDKPLATDLAEARRLAAALRPDGPGFVLTHNYSGHAMVREARERVAAGEIGAVRVVQVEHAAGFGTHPLERAGAKALAWRTDPAQAGVSSVLLDVGTHAHQLARYITGLEVAEVAADVNTLVEGRGSDDNAHALLRFDSGARGSLWASIVAAGNRHGLKISVYGSKAALHWNQEQPEELVIAPQDGPRVVVRRGEPWTSDAAKRATRIKAGQAEGVLEAFANIYSDAAELIRARRFGTEASDHARRVPGAADGVKGLAFVEACVRSARAGGGWTAVAQ</sequence>
<dbReference type="GO" id="GO:0000166">
    <property type="term" value="F:nucleotide binding"/>
    <property type="evidence" value="ECO:0007669"/>
    <property type="project" value="InterPro"/>
</dbReference>
<evidence type="ECO:0000313" key="4">
    <source>
        <dbReference type="RefSeq" id="WP_028311548.1"/>
    </source>
</evidence>
<dbReference type="Pfam" id="PF01408">
    <property type="entry name" value="GFO_IDH_MocA"/>
    <property type="match status" value="1"/>
</dbReference>
<reference evidence="4" key="5">
    <citation type="submission" date="2025-08" db="UniProtKB">
        <authorList>
            <consortium name="RefSeq"/>
        </authorList>
    </citation>
    <scope>IDENTIFICATION</scope>
</reference>
<dbReference type="InterPro" id="IPR051317">
    <property type="entry name" value="Gfo/Idh/MocA_oxidoreduct"/>
</dbReference>
<dbReference type="InterPro" id="IPR055170">
    <property type="entry name" value="GFO_IDH_MocA-like_dom"/>
</dbReference>
<dbReference type="Gene3D" id="3.40.50.720">
    <property type="entry name" value="NAD(P)-binding Rossmann-like Domain"/>
    <property type="match status" value="1"/>
</dbReference>
<evidence type="ECO:0000313" key="3">
    <source>
        <dbReference type="Proteomes" id="UP000675920"/>
    </source>
</evidence>
<dbReference type="PANTHER" id="PTHR43708:SF3">
    <property type="entry name" value="OXIDOREDUCTASE"/>
    <property type="match status" value="1"/>
</dbReference>
<dbReference type="OrthoDB" id="9801953at2"/>
<dbReference type="SUPFAM" id="SSF51735">
    <property type="entry name" value="NAD(P)-binding Rossmann-fold domains"/>
    <property type="match status" value="1"/>
</dbReference>
<reference evidence="4" key="2">
    <citation type="journal article" date="2016" name="Protein Sci.">
        <title>Structural and functional features of the NAD(P) dependent Gfo/Idh/MocA protein family oxidoreductases.</title>
        <authorList>
            <person name="Taberman H."/>
            <person name="Parkkinen T."/>
            <person name="Rouvinen J."/>
        </authorList>
    </citation>
    <scope>NUCLEOTIDE SEQUENCE</scope>
</reference>
<dbReference type="InterPro" id="IPR000683">
    <property type="entry name" value="Gfo/Idh/MocA-like_OxRdtase_N"/>
</dbReference>
<dbReference type="RefSeq" id="WP_028311548.1">
    <property type="nucleotide sequence ID" value="NZ_AXWS01000013.1"/>
</dbReference>
<feature type="domain" description="GFO/IDH/MocA-like oxidoreductase" evidence="2">
    <location>
        <begin position="151"/>
        <end position="282"/>
    </location>
</feature>
<feature type="domain" description="Gfo/Idh/MocA-like oxidoreductase N-terminal" evidence="1">
    <location>
        <begin position="14"/>
        <end position="133"/>
    </location>
</feature>
<evidence type="ECO:0000259" key="2">
    <source>
        <dbReference type="Pfam" id="PF22725"/>
    </source>
</evidence>
<dbReference type="Proteomes" id="UP000675920">
    <property type="component" value="Unplaced"/>
</dbReference>
<accession>A0A8B6X3Y0</accession>